<evidence type="ECO:0000313" key="3">
    <source>
        <dbReference type="EMBL" id="GAQ92496.1"/>
    </source>
</evidence>
<dbReference type="OMA" id="TEYTHEH"/>
<feature type="region of interest" description="Disordered" evidence="1">
    <location>
        <begin position="79"/>
        <end position="132"/>
    </location>
</feature>
<evidence type="ECO:0000313" key="4">
    <source>
        <dbReference type="Proteomes" id="UP000054558"/>
    </source>
</evidence>
<feature type="non-terminal residue" evidence="3">
    <location>
        <position position="253"/>
    </location>
</feature>
<dbReference type="Pfam" id="PF25597">
    <property type="entry name" value="SH3_retrovirus"/>
    <property type="match status" value="1"/>
</dbReference>
<dbReference type="AlphaFoldDB" id="A0A1Y1IUH8"/>
<feature type="compositionally biased region" description="Basic and acidic residues" evidence="1">
    <location>
        <begin position="118"/>
        <end position="132"/>
    </location>
</feature>
<evidence type="ECO:0000259" key="2">
    <source>
        <dbReference type="Pfam" id="PF25597"/>
    </source>
</evidence>
<accession>A0A1Y1IUH8</accession>
<evidence type="ECO:0000256" key="1">
    <source>
        <dbReference type="SAM" id="MobiDB-lite"/>
    </source>
</evidence>
<keyword evidence="4" id="KW-1185">Reference proteome</keyword>
<dbReference type="EMBL" id="DF237978">
    <property type="protein sequence ID" value="GAQ92496.1"/>
    <property type="molecule type" value="Genomic_DNA"/>
</dbReference>
<name>A0A1Y1IUH8_KLENI</name>
<reference evidence="3 4" key="1">
    <citation type="journal article" date="2014" name="Nat. Commun.">
        <title>Klebsormidium flaccidum genome reveals primary factors for plant terrestrial adaptation.</title>
        <authorList>
            <person name="Hori K."/>
            <person name="Maruyama F."/>
            <person name="Fujisawa T."/>
            <person name="Togashi T."/>
            <person name="Yamamoto N."/>
            <person name="Seo M."/>
            <person name="Sato S."/>
            <person name="Yamada T."/>
            <person name="Mori H."/>
            <person name="Tajima N."/>
            <person name="Moriyama T."/>
            <person name="Ikeuchi M."/>
            <person name="Watanabe M."/>
            <person name="Wada H."/>
            <person name="Kobayashi K."/>
            <person name="Saito M."/>
            <person name="Masuda T."/>
            <person name="Sasaki-Sekimoto Y."/>
            <person name="Mashiguchi K."/>
            <person name="Awai K."/>
            <person name="Shimojima M."/>
            <person name="Masuda S."/>
            <person name="Iwai M."/>
            <person name="Nobusawa T."/>
            <person name="Narise T."/>
            <person name="Kondo S."/>
            <person name="Saito H."/>
            <person name="Sato R."/>
            <person name="Murakawa M."/>
            <person name="Ihara Y."/>
            <person name="Oshima-Yamada Y."/>
            <person name="Ohtaka K."/>
            <person name="Satoh M."/>
            <person name="Sonobe K."/>
            <person name="Ishii M."/>
            <person name="Ohtani R."/>
            <person name="Kanamori-Sato M."/>
            <person name="Honoki R."/>
            <person name="Miyazaki D."/>
            <person name="Mochizuki H."/>
            <person name="Umetsu J."/>
            <person name="Higashi K."/>
            <person name="Shibata D."/>
            <person name="Kamiya Y."/>
            <person name="Sato N."/>
            <person name="Nakamura Y."/>
            <person name="Tabata S."/>
            <person name="Ida S."/>
            <person name="Kurokawa K."/>
            <person name="Ohta H."/>
        </authorList>
    </citation>
    <scope>NUCLEOTIDE SEQUENCE [LARGE SCALE GENOMIC DNA]</scope>
    <source>
        <strain evidence="3 4">NIES-2285</strain>
    </source>
</reference>
<proteinExistence type="predicted"/>
<dbReference type="OrthoDB" id="411615at2759"/>
<protein>
    <recommendedName>
        <fullName evidence="2">Retroviral polymerase SH3-like domain-containing protein</fullName>
    </recommendedName>
</protein>
<dbReference type="STRING" id="105231.A0A1Y1IUH8"/>
<organism evidence="3 4">
    <name type="scientific">Klebsormidium nitens</name>
    <name type="common">Green alga</name>
    <name type="synonym">Ulothrix nitens</name>
    <dbReference type="NCBI Taxonomy" id="105231"/>
    <lineage>
        <taxon>Eukaryota</taxon>
        <taxon>Viridiplantae</taxon>
        <taxon>Streptophyta</taxon>
        <taxon>Klebsormidiophyceae</taxon>
        <taxon>Klebsormidiales</taxon>
        <taxon>Klebsormidiaceae</taxon>
        <taxon>Klebsormidium</taxon>
    </lineage>
</organism>
<dbReference type="InterPro" id="IPR057670">
    <property type="entry name" value="SH3_retrovirus"/>
</dbReference>
<dbReference type="Proteomes" id="UP000054558">
    <property type="component" value="Unassembled WGS sequence"/>
</dbReference>
<feature type="domain" description="Retroviral polymerase SH3-like" evidence="2">
    <location>
        <begin position="18"/>
        <end position="71"/>
    </location>
</feature>
<sequence length="253" mass="28415">MFYGEKPNLSHLQVFGARAYIHVPKGNRKKMEPVSERGVFLEYELNSKSYRVLRERDGRVLTSRNVIVDERGPFVILELGSDPGKEEGGARGPSRVSPPTRMGVGATPTGEAGTGSEKSVKTDEEETAERRYPARARRAPGEWYRANLAAETGEHPKRLGEHPKPQTYQEAVGGEESELWRNSMDEDMRSLLENGTWEIVEKPEGVEPVPMTWVYKIKRDALGNVGGICLAWWRKGTCKSTVEIRAFRDRISG</sequence>
<gene>
    <name evidence="3" type="ORF">KFL_010290030</name>
</gene>